<proteinExistence type="inferred from homology"/>
<dbReference type="GO" id="GO:0005524">
    <property type="term" value="F:ATP binding"/>
    <property type="evidence" value="ECO:0007669"/>
    <property type="project" value="UniProtKB-UniRule"/>
</dbReference>
<dbReference type="InterPro" id="IPR001752">
    <property type="entry name" value="Kinesin_motor_dom"/>
</dbReference>
<feature type="region of interest" description="Disordered" evidence="9">
    <location>
        <begin position="440"/>
        <end position="478"/>
    </location>
</feature>
<keyword evidence="3 8" id="KW-0547">Nucleotide-binding</keyword>
<dbReference type="GO" id="GO:0003777">
    <property type="term" value="F:microtubule motor activity"/>
    <property type="evidence" value="ECO:0007669"/>
    <property type="project" value="InterPro"/>
</dbReference>
<feature type="binding site" evidence="8">
    <location>
        <begin position="71"/>
        <end position="78"/>
    </location>
    <ligand>
        <name>ATP</name>
        <dbReference type="ChEBI" id="CHEBI:30616"/>
    </ligand>
</feature>
<comment type="similarity">
    <text evidence="8">Belongs to the TRAFAC class myosin-kinesin ATPase superfamily. Kinesin family.</text>
</comment>
<evidence type="ECO:0000256" key="2">
    <source>
        <dbReference type="ARBA" id="ARBA00022701"/>
    </source>
</evidence>
<dbReference type="AlphaFoldDB" id="A0AAD7WNM7"/>
<keyword evidence="4 8" id="KW-0067">ATP-binding</keyword>
<evidence type="ECO:0000256" key="5">
    <source>
        <dbReference type="ARBA" id="ARBA00023054"/>
    </source>
</evidence>
<accession>A0AAD7WNM7</accession>
<reference evidence="11" key="1">
    <citation type="journal article" date="2023" name="Science">
        <title>Genome structures resolve the early diversification of teleost fishes.</title>
        <authorList>
            <person name="Parey E."/>
            <person name="Louis A."/>
            <person name="Montfort J."/>
            <person name="Bouchez O."/>
            <person name="Roques C."/>
            <person name="Iampietro C."/>
            <person name="Lluch J."/>
            <person name="Castinel A."/>
            <person name="Donnadieu C."/>
            <person name="Desvignes T."/>
            <person name="Floi Bucao C."/>
            <person name="Jouanno E."/>
            <person name="Wen M."/>
            <person name="Mejri S."/>
            <person name="Dirks R."/>
            <person name="Jansen H."/>
            <person name="Henkel C."/>
            <person name="Chen W.J."/>
            <person name="Zahm M."/>
            <person name="Cabau C."/>
            <person name="Klopp C."/>
            <person name="Thompson A.W."/>
            <person name="Robinson-Rechavi M."/>
            <person name="Braasch I."/>
            <person name="Lecointre G."/>
            <person name="Bobe J."/>
            <person name="Postlethwait J.H."/>
            <person name="Berthelot C."/>
            <person name="Roest Crollius H."/>
            <person name="Guiguen Y."/>
        </authorList>
    </citation>
    <scope>NUCLEOTIDE SEQUENCE</scope>
    <source>
        <strain evidence="11">NC1722</strain>
    </source>
</reference>
<evidence type="ECO:0000256" key="4">
    <source>
        <dbReference type="ARBA" id="ARBA00022840"/>
    </source>
</evidence>
<dbReference type="GO" id="GO:0007018">
    <property type="term" value="P:microtubule-based movement"/>
    <property type="evidence" value="ECO:0007669"/>
    <property type="project" value="InterPro"/>
</dbReference>
<dbReference type="PANTHER" id="PTHR47968">
    <property type="entry name" value="CENTROMERE PROTEIN E"/>
    <property type="match status" value="1"/>
</dbReference>
<dbReference type="EMBL" id="JAINUG010000062">
    <property type="protein sequence ID" value="KAJ8402674.1"/>
    <property type="molecule type" value="Genomic_DNA"/>
</dbReference>
<keyword evidence="7" id="KW-0963">Cytoplasm</keyword>
<keyword evidence="2" id="KW-0493">Microtubule</keyword>
<sequence length="545" mass="59220">MESSNEARSSIKVKEPNGIVVDTGRGHQPHTLDFDAVWDENATQKDIYESTAKPLVESLLQGYNGCVITYGSPASGKTYTLLGGSLTGKQRGIISRAAEDIFNTTQSLNCKIRVSFIHVSNEKIYDLLESQPAEVCRIHEGEETVFMEGLKEVEVSSAQALLQLYKRGAANRHAGVSKGDFASKSHTIFNIIAINTNLLEENDAQDGLVTVSKLTLVDLASSGKAIPRSSALVDGKRSFHSAQENPQEAKILKRSLAIFGNVIFALSSAGCQHVPYRECKLTRVLRDCLGGNCRTSLIVTVSPNLLSVTETLSSLQFACRAMSIPARLVRCSQLRCSPVQVQSLKMAEKPRAGPNRHLTQLPCTPETRGPHMQAQTCLPPILSSTAQPCGPSHRRPEDGEQKAFLPQLERLGLAEGGAHATREDAVHSVLLSLAGPQALEAGGRERNPNPLHSPRVSADRLPAPLAPAPPAAAAPGALECPNCKRERKIREEYDKYIVQARRDRDALSQRVAELEAKLLKRGRGERGGHRCSHRESQSSRDSSCS</sequence>
<feature type="domain" description="Kinesin motor" evidence="10">
    <location>
        <begin position="1"/>
        <end position="324"/>
    </location>
</feature>
<name>A0AAD7WNM7_9TELE</name>
<dbReference type="GO" id="GO:0008017">
    <property type="term" value="F:microtubule binding"/>
    <property type="evidence" value="ECO:0007669"/>
    <property type="project" value="InterPro"/>
</dbReference>
<evidence type="ECO:0000256" key="9">
    <source>
        <dbReference type="SAM" id="MobiDB-lite"/>
    </source>
</evidence>
<protein>
    <recommendedName>
        <fullName evidence="10">Kinesin motor domain-containing protein</fullName>
    </recommendedName>
</protein>
<evidence type="ECO:0000313" key="11">
    <source>
        <dbReference type="EMBL" id="KAJ8402674.1"/>
    </source>
</evidence>
<dbReference type="InterPro" id="IPR027640">
    <property type="entry name" value="Kinesin-like_fam"/>
</dbReference>
<evidence type="ECO:0000256" key="7">
    <source>
        <dbReference type="ARBA" id="ARBA00023212"/>
    </source>
</evidence>
<dbReference type="Proteomes" id="UP001221898">
    <property type="component" value="Unassembled WGS sequence"/>
</dbReference>
<keyword evidence="12" id="KW-1185">Reference proteome</keyword>
<comment type="subcellular location">
    <subcellularLocation>
        <location evidence="1">Cytoplasm</location>
        <location evidence="1">Cytoskeleton</location>
    </subcellularLocation>
</comment>
<evidence type="ECO:0000256" key="1">
    <source>
        <dbReference type="ARBA" id="ARBA00004245"/>
    </source>
</evidence>
<organism evidence="11 12">
    <name type="scientific">Aldrovandia affinis</name>
    <dbReference type="NCBI Taxonomy" id="143900"/>
    <lineage>
        <taxon>Eukaryota</taxon>
        <taxon>Metazoa</taxon>
        <taxon>Chordata</taxon>
        <taxon>Craniata</taxon>
        <taxon>Vertebrata</taxon>
        <taxon>Euteleostomi</taxon>
        <taxon>Actinopterygii</taxon>
        <taxon>Neopterygii</taxon>
        <taxon>Teleostei</taxon>
        <taxon>Notacanthiformes</taxon>
        <taxon>Halosauridae</taxon>
        <taxon>Aldrovandia</taxon>
    </lineage>
</organism>
<evidence type="ECO:0000256" key="3">
    <source>
        <dbReference type="ARBA" id="ARBA00022741"/>
    </source>
</evidence>
<evidence type="ECO:0000256" key="8">
    <source>
        <dbReference type="PROSITE-ProRule" id="PRU00283"/>
    </source>
</evidence>
<dbReference type="PRINTS" id="PR00380">
    <property type="entry name" value="KINESINHEAVY"/>
</dbReference>
<dbReference type="SUPFAM" id="SSF52540">
    <property type="entry name" value="P-loop containing nucleoside triphosphate hydrolases"/>
    <property type="match status" value="1"/>
</dbReference>
<feature type="compositionally biased region" description="Basic and acidic residues" evidence="9">
    <location>
        <begin position="517"/>
        <end position="538"/>
    </location>
</feature>
<gene>
    <name evidence="11" type="ORF">AAFF_G00363460</name>
</gene>
<dbReference type="PANTHER" id="PTHR47968:SF36">
    <property type="entry name" value="KINESIN HEAVY CHAIN ISOFORM X1"/>
    <property type="match status" value="1"/>
</dbReference>
<dbReference type="Pfam" id="PF00225">
    <property type="entry name" value="Kinesin"/>
    <property type="match status" value="1"/>
</dbReference>
<comment type="caution">
    <text evidence="11">The sequence shown here is derived from an EMBL/GenBank/DDBJ whole genome shotgun (WGS) entry which is preliminary data.</text>
</comment>
<feature type="region of interest" description="Disordered" evidence="9">
    <location>
        <begin position="517"/>
        <end position="545"/>
    </location>
</feature>
<dbReference type="InterPro" id="IPR036961">
    <property type="entry name" value="Kinesin_motor_dom_sf"/>
</dbReference>
<evidence type="ECO:0000256" key="6">
    <source>
        <dbReference type="ARBA" id="ARBA00023175"/>
    </source>
</evidence>
<dbReference type="Gene3D" id="3.40.850.10">
    <property type="entry name" value="Kinesin motor domain"/>
    <property type="match status" value="1"/>
</dbReference>
<evidence type="ECO:0000313" key="12">
    <source>
        <dbReference type="Proteomes" id="UP001221898"/>
    </source>
</evidence>
<keyword evidence="7" id="KW-0206">Cytoskeleton</keyword>
<dbReference type="SMART" id="SM00129">
    <property type="entry name" value="KISc"/>
    <property type="match status" value="1"/>
</dbReference>
<keyword evidence="6 8" id="KW-0505">Motor protein</keyword>
<evidence type="ECO:0000259" key="10">
    <source>
        <dbReference type="PROSITE" id="PS50067"/>
    </source>
</evidence>
<dbReference type="PROSITE" id="PS50067">
    <property type="entry name" value="KINESIN_MOTOR_2"/>
    <property type="match status" value="1"/>
</dbReference>
<dbReference type="InterPro" id="IPR027417">
    <property type="entry name" value="P-loop_NTPase"/>
</dbReference>
<dbReference type="GO" id="GO:0005874">
    <property type="term" value="C:microtubule"/>
    <property type="evidence" value="ECO:0007669"/>
    <property type="project" value="UniProtKB-KW"/>
</dbReference>
<keyword evidence="5" id="KW-0175">Coiled coil</keyword>